<organism evidence="2 3">
    <name type="scientific">Oleoguttula mirabilis</name>
    <dbReference type="NCBI Taxonomy" id="1507867"/>
    <lineage>
        <taxon>Eukaryota</taxon>
        <taxon>Fungi</taxon>
        <taxon>Dikarya</taxon>
        <taxon>Ascomycota</taxon>
        <taxon>Pezizomycotina</taxon>
        <taxon>Dothideomycetes</taxon>
        <taxon>Dothideomycetidae</taxon>
        <taxon>Mycosphaerellales</taxon>
        <taxon>Teratosphaeriaceae</taxon>
        <taxon>Oleoguttula</taxon>
    </lineage>
</organism>
<evidence type="ECO:0000256" key="1">
    <source>
        <dbReference type="SAM" id="MobiDB-lite"/>
    </source>
</evidence>
<evidence type="ECO:0008006" key="4">
    <source>
        <dbReference type="Google" id="ProtNLM"/>
    </source>
</evidence>
<reference evidence="2 3" key="1">
    <citation type="submission" date="2021-11" db="EMBL/GenBank/DDBJ databases">
        <title>Black yeast isolated from Biological Soil Crust.</title>
        <authorList>
            <person name="Kurbessoian T."/>
        </authorList>
    </citation>
    <scope>NUCLEOTIDE SEQUENCE [LARGE SCALE GENOMIC DNA]</scope>
    <source>
        <strain evidence="2 3">CCFEE 5522</strain>
    </source>
</reference>
<accession>A0AAV9JKA3</accession>
<comment type="caution">
    <text evidence="2">The sequence shown here is derived from an EMBL/GenBank/DDBJ whole genome shotgun (WGS) entry which is preliminary data.</text>
</comment>
<dbReference type="EMBL" id="JAVFHQ010000018">
    <property type="protein sequence ID" value="KAK4545737.1"/>
    <property type="molecule type" value="Genomic_DNA"/>
</dbReference>
<feature type="region of interest" description="Disordered" evidence="1">
    <location>
        <begin position="1"/>
        <end position="31"/>
    </location>
</feature>
<name>A0AAV9JKA3_9PEZI</name>
<keyword evidence="3" id="KW-1185">Reference proteome</keyword>
<protein>
    <recommendedName>
        <fullName evidence="4">SMP domain-containing protein</fullName>
    </recommendedName>
</protein>
<feature type="region of interest" description="Disordered" evidence="1">
    <location>
        <begin position="58"/>
        <end position="89"/>
    </location>
</feature>
<sequence>MSVDGSPGMNHSGSAFSMDKDSMPSDKAEAARMKAAEVMAALKEGEPGDADAIMGKYQQQKVSGEHVDEQPPPTYAKKVPGMANSASNSSWNTSGFAFAPNTNAMDANTMPSDKAAAARMKAAEVMAALKKGEQGDADAIMGKQQQKGTQGILPLQWLMRKISSNSKSSTSGDSATVR</sequence>
<proteinExistence type="predicted"/>
<dbReference type="Proteomes" id="UP001324427">
    <property type="component" value="Unassembled WGS sequence"/>
</dbReference>
<gene>
    <name evidence="2" type="ORF">LTR36_002691</name>
</gene>
<evidence type="ECO:0000313" key="2">
    <source>
        <dbReference type="EMBL" id="KAK4545737.1"/>
    </source>
</evidence>
<feature type="compositionally biased region" description="Basic and acidic residues" evidence="1">
    <location>
        <begin position="18"/>
        <end position="31"/>
    </location>
</feature>
<evidence type="ECO:0000313" key="3">
    <source>
        <dbReference type="Proteomes" id="UP001324427"/>
    </source>
</evidence>
<dbReference type="AlphaFoldDB" id="A0AAV9JKA3"/>